<feature type="transmembrane region" description="Helical" evidence="1">
    <location>
        <begin position="295"/>
        <end position="315"/>
    </location>
</feature>
<dbReference type="OrthoDB" id="2329326at2"/>
<feature type="transmembrane region" description="Helical" evidence="1">
    <location>
        <begin position="187"/>
        <end position="208"/>
    </location>
</feature>
<feature type="transmembrane region" description="Helical" evidence="1">
    <location>
        <begin position="52"/>
        <end position="70"/>
    </location>
</feature>
<reference evidence="2 3" key="1">
    <citation type="submission" date="2016-09" db="EMBL/GenBank/DDBJ databases">
        <title>Vagococcus teuberi sp. nov., isolated from the Malian artisanal sour milk fene.</title>
        <authorList>
            <person name="Wullschleger S."/>
            <person name="Seifert C."/>
            <person name="Baumgartner S."/>
            <person name="Lacroix C."/>
            <person name="Bonfoh B."/>
            <person name="Stevens M.J."/>
            <person name="Meile L."/>
        </authorList>
    </citation>
    <scope>NUCLEOTIDE SEQUENCE [LARGE SCALE GENOMIC DNA]</scope>
    <source>
        <strain evidence="2 3">DSM 21459</strain>
    </source>
</reference>
<dbReference type="AlphaFoldDB" id="A0A1J0A5S9"/>
<dbReference type="RefSeq" id="WP_071456872.1">
    <property type="nucleotide sequence ID" value="NZ_CABJEN010000001.1"/>
</dbReference>
<evidence type="ECO:0000313" key="3">
    <source>
        <dbReference type="Proteomes" id="UP000191200"/>
    </source>
</evidence>
<feature type="transmembrane region" description="Helical" evidence="1">
    <location>
        <begin position="322"/>
        <end position="340"/>
    </location>
</feature>
<accession>A0A1J0A5S9</accession>
<sequence>MSNKKYEIEVPASLLDSIKGADDVIQIRRESNKIIIEKPTNYKNNESLSLRYFIYPSIVMTAIFFLSVMTRKMSQVPLTGNFSIASHLIYLGLISGMCSFTYFFIKGKKNPKNKSTQDIYWRNVPTIIFSFTVTLALLLSAFFWMISKLFVGASFDVLTAGAVFFFFSCVINYYMIYSANIFTSSMIVSLLISVIMGGVFFAMLTNSQSKWWQYNFSYLGTHDVVRSWPFNLTLILASLLMIALVDYLFVSLNNHGYKGKGITTLRILMTLLSISLGGVGFFPNNKGMWHEMHNRAANLMVLIIIILIIGIKWLLPKVTKEFLIVSYAIAICLVLSNFLFETIGYLSLTVFEIIAFGLAFSWILLLLQQINRLTSYDDDVILINLKDITQKEVEK</sequence>
<feature type="transmembrane region" description="Helical" evidence="1">
    <location>
        <begin position="126"/>
        <end position="147"/>
    </location>
</feature>
<dbReference type="KEGG" id="vte:BHY08_05235"/>
<protein>
    <recommendedName>
        <fullName evidence="4">DUF998 domain-containing protein</fullName>
    </recommendedName>
</protein>
<evidence type="ECO:0008006" key="4">
    <source>
        <dbReference type="Google" id="ProtNLM"/>
    </source>
</evidence>
<keyword evidence="1" id="KW-0472">Membrane</keyword>
<feature type="transmembrane region" description="Helical" evidence="1">
    <location>
        <begin position="262"/>
        <end position="283"/>
    </location>
</feature>
<dbReference type="EMBL" id="CP017267">
    <property type="protein sequence ID" value="APB31280.1"/>
    <property type="molecule type" value="Genomic_DNA"/>
</dbReference>
<keyword evidence="1" id="KW-1133">Transmembrane helix</keyword>
<organism evidence="2 3">
    <name type="scientific">Vagococcus teuberi</name>
    <dbReference type="NCBI Taxonomy" id="519472"/>
    <lineage>
        <taxon>Bacteria</taxon>
        <taxon>Bacillati</taxon>
        <taxon>Bacillota</taxon>
        <taxon>Bacilli</taxon>
        <taxon>Lactobacillales</taxon>
        <taxon>Enterococcaceae</taxon>
        <taxon>Vagococcus</taxon>
    </lineage>
</organism>
<feature type="transmembrane region" description="Helical" evidence="1">
    <location>
        <begin position="82"/>
        <end position="105"/>
    </location>
</feature>
<dbReference type="Proteomes" id="UP000191200">
    <property type="component" value="Chromosome"/>
</dbReference>
<proteinExistence type="predicted"/>
<feature type="transmembrane region" description="Helical" evidence="1">
    <location>
        <begin position="153"/>
        <end position="175"/>
    </location>
</feature>
<evidence type="ECO:0000313" key="2">
    <source>
        <dbReference type="EMBL" id="APB31280.1"/>
    </source>
</evidence>
<dbReference type="STRING" id="519472.BHY08_05235"/>
<feature type="transmembrane region" description="Helical" evidence="1">
    <location>
        <begin position="346"/>
        <end position="367"/>
    </location>
</feature>
<name>A0A1J0A5S9_9ENTE</name>
<gene>
    <name evidence="2" type="ORF">BHY08_05235</name>
</gene>
<evidence type="ECO:0000256" key="1">
    <source>
        <dbReference type="SAM" id="Phobius"/>
    </source>
</evidence>
<keyword evidence="1" id="KW-0812">Transmembrane</keyword>
<keyword evidence="3" id="KW-1185">Reference proteome</keyword>
<feature type="transmembrane region" description="Helical" evidence="1">
    <location>
        <begin position="228"/>
        <end position="250"/>
    </location>
</feature>